<dbReference type="RefSeq" id="WP_054402600.1">
    <property type="nucleotide sequence ID" value="NZ_LIUT01000001.1"/>
</dbReference>
<dbReference type="AlphaFoldDB" id="A0A0M1P586"/>
<keyword evidence="1" id="KW-0812">Transmembrane</keyword>
<evidence type="ECO:0000313" key="3">
    <source>
        <dbReference type="Proteomes" id="UP000036932"/>
    </source>
</evidence>
<evidence type="ECO:0000313" key="2">
    <source>
        <dbReference type="EMBL" id="KOR89562.1"/>
    </source>
</evidence>
<keyword evidence="3" id="KW-1185">Reference proteome</keyword>
<comment type="caution">
    <text evidence="2">The sequence shown here is derived from an EMBL/GenBank/DDBJ whole genome shotgun (WGS) entry which is preliminary data.</text>
</comment>
<evidence type="ECO:0008006" key="4">
    <source>
        <dbReference type="Google" id="ProtNLM"/>
    </source>
</evidence>
<keyword evidence="1" id="KW-1133">Transmembrane helix</keyword>
<reference evidence="3" key="1">
    <citation type="submission" date="2015-08" db="EMBL/GenBank/DDBJ databases">
        <title>Genome sequencing project for genomic taxonomy and phylogenomics of Bacillus-like bacteria.</title>
        <authorList>
            <person name="Liu B."/>
            <person name="Wang J."/>
            <person name="Zhu Y."/>
            <person name="Liu G."/>
            <person name="Chen Q."/>
            <person name="Chen Z."/>
            <person name="Lan J."/>
            <person name="Che J."/>
            <person name="Ge C."/>
            <person name="Shi H."/>
            <person name="Pan Z."/>
            <person name="Liu X."/>
        </authorList>
    </citation>
    <scope>NUCLEOTIDE SEQUENCE [LARGE SCALE GENOMIC DNA]</scope>
    <source>
        <strain evidence="3">FJAT-22460</strain>
    </source>
</reference>
<organism evidence="2 3">
    <name type="scientific">Paenibacillus solani</name>
    <dbReference type="NCBI Taxonomy" id="1705565"/>
    <lineage>
        <taxon>Bacteria</taxon>
        <taxon>Bacillati</taxon>
        <taxon>Bacillota</taxon>
        <taxon>Bacilli</taxon>
        <taxon>Bacillales</taxon>
        <taxon>Paenibacillaceae</taxon>
        <taxon>Paenibacillus</taxon>
    </lineage>
</organism>
<keyword evidence="1" id="KW-0472">Membrane</keyword>
<feature type="transmembrane region" description="Helical" evidence="1">
    <location>
        <begin position="49"/>
        <end position="69"/>
    </location>
</feature>
<accession>A0A0M1P586</accession>
<protein>
    <recommendedName>
        <fullName evidence="4">DUF4179 domain-containing protein</fullName>
    </recommendedName>
</protein>
<dbReference type="PATRIC" id="fig|1705565.3.peg.4137"/>
<name>A0A0M1P586_9BACL</name>
<proteinExistence type="predicted"/>
<dbReference type="EMBL" id="LIUT01000001">
    <property type="protein sequence ID" value="KOR89562.1"/>
    <property type="molecule type" value="Genomic_DNA"/>
</dbReference>
<evidence type="ECO:0000256" key="1">
    <source>
        <dbReference type="SAM" id="Phobius"/>
    </source>
</evidence>
<dbReference type="Gene3D" id="2.60.40.1630">
    <property type="entry name" value="bacillus anthracis domain"/>
    <property type="match status" value="1"/>
</dbReference>
<dbReference type="OrthoDB" id="2578053at2"/>
<sequence length="380" mass="42422">MNSPEEQTMYTEAAMIRQEQKQHLQTIDATYAIQRGLAMGRNRRKTRAFSIKVAAISLTMIMAAGLLLFNPIKDTFTSQTVQTAPEQTLDWGALNDFKQLAVHDIDRSTLESAIRNDYIQMVNQSAKSGPYEITINAVTADENKLILLYTGTSDSSQEIYSVSSVRLTDAQTGRYLGNTSKIGSSADSQSWQGRATLELDRNDPLPDRIEADFQIASVDPGKLSDPKTGTVRSEMNYSERMKIEFDLDSKFSSIKTETYKPDQIIMLGGHQVLLSKVEISPLMTKASFVFDPGKKNDFQTRISISDMLNPYEIVSKTADRRVFKSSRVSGSGTKDGIQYIFGSNMLDAPQSIVMKLYPEFSQSFASVQEAKENALEFIIK</sequence>
<gene>
    <name evidence="2" type="ORF">AM231_10710</name>
</gene>
<dbReference type="Proteomes" id="UP000036932">
    <property type="component" value="Unassembled WGS sequence"/>
</dbReference>